<evidence type="ECO:0000313" key="1">
    <source>
        <dbReference type="EMBL" id="KAK7263426.1"/>
    </source>
</evidence>
<gene>
    <name evidence="1" type="ORF">RJT34_31016</name>
</gene>
<proteinExistence type="predicted"/>
<dbReference type="Pfam" id="PF03321">
    <property type="entry name" value="GH3"/>
    <property type="match status" value="1"/>
</dbReference>
<organism evidence="1 2">
    <name type="scientific">Clitoria ternatea</name>
    <name type="common">Butterfly pea</name>
    <dbReference type="NCBI Taxonomy" id="43366"/>
    <lineage>
        <taxon>Eukaryota</taxon>
        <taxon>Viridiplantae</taxon>
        <taxon>Streptophyta</taxon>
        <taxon>Embryophyta</taxon>
        <taxon>Tracheophyta</taxon>
        <taxon>Spermatophyta</taxon>
        <taxon>Magnoliopsida</taxon>
        <taxon>eudicotyledons</taxon>
        <taxon>Gunneridae</taxon>
        <taxon>Pentapetalae</taxon>
        <taxon>rosids</taxon>
        <taxon>fabids</taxon>
        <taxon>Fabales</taxon>
        <taxon>Fabaceae</taxon>
        <taxon>Papilionoideae</taxon>
        <taxon>50 kb inversion clade</taxon>
        <taxon>NPAAA clade</taxon>
        <taxon>indigoferoid/millettioid clade</taxon>
        <taxon>Phaseoleae</taxon>
        <taxon>Clitoria</taxon>
    </lineage>
</organism>
<accession>A0AAN9I7Z8</accession>
<dbReference type="GO" id="GO:0016881">
    <property type="term" value="F:acid-amino acid ligase activity"/>
    <property type="evidence" value="ECO:0007669"/>
    <property type="project" value="TreeGrafter"/>
</dbReference>
<dbReference type="GO" id="GO:0005737">
    <property type="term" value="C:cytoplasm"/>
    <property type="evidence" value="ECO:0007669"/>
    <property type="project" value="TreeGrafter"/>
</dbReference>
<dbReference type="AlphaFoldDB" id="A0AAN9I7Z8"/>
<dbReference type="PANTHER" id="PTHR31901:SF5">
    <property type="entry name" value="JASMONOYL--L-AMINO ACID SYNTHETASE JAR1"/>
    <property type="match status" value="1"/>
</dbReference>
<reference evidence="1 2" key="1">
    <citation type="submission" date="2024-01" db="EMBL/GenBank/DDBJ databases">
        <title>The genomes of 5 underutilized Papilionoideae crops provide insights into root nodulation and disease resistance.</title>
        <authorList>
            <person name="Yuan L."/>
        </authorList>
    </citation>
    <scope>NUCLEOTIDE SEQUENCE [LARGE SCALE GENOMIC DNA]</scope>
    <source>
        <strain evidence="1">LY-2023</strain>
        <tissue evidence="1">Leaf</tissue>
    </source>
</reference>
<evidence type="ECO:0000313" key="2">
    <source>
        <dbReference type="Proteomes" id="UP001359559"/>
    </source>
</evidence>
<sequence>MDKVMEEFESLIKDAERVQRETLTKILEDSILVEYLQNLGLNGRTNPESFKACIPLVTNKELEPYIYRIVDKDASLILTGKPLTTMPLRRESTSCSCSFPLKATNYHSWSRLMKRSLFSMNMYKFVVGKVKESLSSNAQIALSIVYDNVEELWNDLKERFLK</sequence>
<dbReference type="PANTHER" id="PTHR31901">
    <property type="entry name" value="GH3 DOMAIN-CONTAINING PROTEIN"/>
    <property type="match status" value="1"/>
</dbReference>
<comment type="caution">
    <text evidence="1">The sequence shown here is derived from an EMBL/GenBank/DDBJ whole genome shotgun (WGS) entry which is preliminary data.</text>
</comment>
<keyword evidence="2" id="KW-1185">Reference proteome</keyword>
<dbReference type="Proteomes" id="UP001359559">
    <property type="component" value="Unassembled WGS sequence"/>
</dbReference>
<dbReference type="InterPro" id="IPR004993">
    <property type="entry name" value="GH3"/>
</dbReference>
<name>A0AAN9I7Z8_CLITE</name>
<protein>
    <submittedName>
        <fullName evidence="1">Uncharacterized protein</fullName>
    </submittedName>
</protein>
<dbReference type="EMBL" id="JAYKXN010000008">
    <property type="protein sequence ID" value="KAK7263426.1"/>
    <property type="molecule type" value="Genomic_DNA"/>
</dbReference>